<evidence type="ECO:0000313" key="10">
    <source>
        <dbReference type="Proteomes" id="UP000515344"/>
    </source>
</evidence>
<evidence type="ECO:0000259" key="8">
    <source>
        <dbReference type="PROSITE" id="PS51462"/>
    </source>
</evidence>
<accession>A0A7G5XBN3</accession>
<name>A0A7G5XBN3_9BACT</name>
<keyword evidence="5 9" id="KW-0378">Hydrolase</keyword>
<dbReference type="PROSITE" id="PS51462">
    <property type="entry name" value="NUDIX"/>
    <property type="match status" value="1"/>
</dbReference>
<evidence type="ECO:0000256" key="5">
    <source>
        <dbReference type="ARBA" id="ARBA00022801"/>
    </source>
</evidence>
<feature type="domain" description="Nudix hydrolase" evidence="8">
    <location>
        <begin position="39"/>
        <end position="169"/>
    </location>
</feature>
<dbReference type="InterPro" id="IPR000086">
    <property type="entry name" value="NUDIX_hydrolase_dom"/>
</dbReference>
<reference evidence="10" key="1">
    <citation type="submission" date="2020-08" db="EMBL/GenBank/DDBJ databases">
        <title>Lacibacter sp. S13-6-6 genome sequencing.</title>
        <authorList>
            <person name="Jin L."/>
        </authorList>
    </citation>
    <scope>NUCLEOTIDE SEQUENCE [LARGE SCALE GENOMIC DNA]</scope>
    <source>
        <strain evidence="10">S13-6-6</strain>
    </source>
</reference>
<dbReference type="GO" id="GO:0005829">
    <property type="term" value="C:cytosol"/>
    <property type="evidence" value="ECO:0007669"/>
    <property type="project" value="TreeGrafter"/>
</dbReference>
<organism evidence="9 10">
    <name type="scientific">Lacibacter sediminis</name>
    <dbReference type="NCBI Taxonomy" id="2760713"/>
    <lineage>
        <taxon>Bacteria</taxon>
        <taxon>Pseudomonadati</taxon>
        <taxon>Bacteroidota</taxon>
        <taxon>Chitinophagia</taxon>
        <taxon>Chitinophagales</taxon>
        <taxon>Chitinophagaceae</taxon>
        <taxon>Lacibacter</taxon>
    </lineage>
</organism>
<evidence type="ECO:0000256" key="3">
    <source>
        <dbReference type="ARBA" id="ARBA00007275"/>
    </source>
</evidence>
<dbReference type="Pfam" id="PF00293">
    <property type="entry name" value="NUDIX"/>
    <property type="match status" value="1"/>
</dbReference>
<dbReference type="CDD" id="cd03424">
    <property type="entry name" value="NUDIX_ADPRase_Nudt5_UGPPase_Nudt14"/>
    <property type="match status" value="1"/>
</dbReference>
<comment type="cofactor">
    <cofactor evidence="2">
        <name>Mg(2+)</name>
        <dbReference type="ChEBI" id="CHEBI:18420"/>
    </cofactor>
</comment>
<dbReference type="GO" id="GO:0016787">
    <property type="term" value="F:hydrolase activity"/>
    <property type="evidence" value="ECO:0007669"/>
    <property type="project" value="UniProtKB-KW"/>
</dbReference>
<protein>
    <recommendedName>
        <fullName evidence="4">GDP-mannose pyrophosphatase</fullName>
    </recommendedName>
    <alternativeName>
        <fullName evidence="6">GDP-mannose hydrolase</fullName>
    </alternativeName>
    <alternativeName>
        <fullName evidence="7">GDPMK</fullName>
    </alternativeName>
</protein>
<dbReference type="PANTHER" id="PTHR11839:SF18">
    <property type="entry name" value="NUDIX HYDROLASE DOMAIN-CONTAINING PROTEIN"/>
    <property type="match status" value="1"/>
</dbReference>
<keyword evidence="10" id="KW-1185">Reference proteome</keyword>
<evidence type="ECO:0000256" key="7">
    <source>
        <dbReference type="ARBA" id="ARBA00032272"/>
    </source>
</evidence>
<evidence type="ECO:0000313" key="9">
    <source>
        <dbReference type="EMBL" id="QNA42886.1"/>
    </source>
</evidence>
<dbReference type="EMBL" id="CP060007">
    <property type="protein sequence ID" value="QNA42886.1"/>
    <property type="molecule type" value="Genomic_DNA"/>
</dbReference>
<evidence type="ECO:0000256" key="4">
    <source>
        <dbReference type="ARBA" id="ARBA00016377"/>
    </source>
</evidence>
<evidence type="ECO:0000256" key="6">
    <source>
        <dbReference type="ARBA" id="ARBA00032162"/>
    </source>
</evidence>
<dbReference type="Proteomes" id="UP000515344">
    <property type="component" value="Chromosome"/>
</dbReference>
<evidence type="ECO:0000256" key="2">
    <source>
        <dbReference type="ARBA" id="ARBA00001946"/>
    </source>
</evidence>
<gene>
    <name evidence="9" type="ORF">H4075_12360</name>
</gene>
<dbReference type="Gene3D" id="3.90.79.10">
    <property type="entry name" value="Nucleoside Triphosphate Pyrophosphohydrolase"/>
    <property type="match status" value="1"/>
</dbReference>
<evidence type="ECO:0000256" key="1">
    <source>
        <dbReference type="ARBA" id="ARBA00000847"/>
    </source>
</evidence>
<dbReference type="InterPro" id="IPR015797">
    <property type="entry name" value="NUDIX_hydrolase-like_dom_sf"/>
</dbReference>
<dbReference type="RefSeq" id="WP_182801152.1">
    <property type="nucleotide sequence ID" value="NZ_CP060007.1"/>
</dbReference>
<dbReference type="GO" id="GO:0006753">
    <property type="term" value="P:nucleoside phosphate metabolic process"/>
    <property type="evidence" value="ECO:0007669"/>
    <property type="project" value="TreeGrafter"/>
</dbReference>
<dbReference type="SUPFAM" id="SSF55811">
    <property type="entry name" value="Nudix"/>
    <property type="match status" value="1"/>
</dbReference>
<comment type="catalytic activity">
    <reaction evidence="1">
        <text>GDP-alpha-D-mannose + H2O = alpha-D-mannose 1-phosphate + GMP + 2 H(+)</text>
        <dbReference type="Rhea" id="RHEA:27978"/>
        <dbReference type="ChEBI" id="CHEBI:15377"/>
        <dbReference type="ChEBI" id="CHEBI:15378"/>
        <dbReference type="ChEBI" id="CHEBI:57527"/>
        <dbReference type="ChEBI" id="CHEBI:58115"/>
        <dbReference type="ChEBI" id="CHEBI:58409"/>
    </reaction>
</comment>
<dbReference type="AlphaFoldDB" id="A0A7G5XBN3"/>
<sequence length="182" mass="20953">MNWKTISSKYLFQRDWLTLREDVCERPDGKVIDPYYVYEFPEWVAALALTKDGKFIMVRQYRHALGETLMELPGGCVDASDASYEDAIARELLEETGYRFDKIEYLCQTSANPSTNNNLLRAYLATGGEKVTEQKLDDGEDIEVHLLSINEVKQLIRENKLLQSMHTTALLYGLEKLGELKY</sequence>
<dbReference type="KEGG" id="lacs:H4075_12360"/>
<dbReference type="GO" id="GO:0019693">
    <property type="term" value="P:ribose phosphate metabolic process"/>
    <property type="evidence" value="ECO:0007669"/>
    <property type="project" value="TreeGrafter"/>
</dbReference>
<dbReference type="PANTHER" id="PTHR11839">
    <property type="entry name" value="UDP/ADP-SUGAR PYROPHOSPHATASE"/>
    <property type="match status" value="1"/>
</dbReference>
<comment type="similarity">
    <text evidence="3">Belongs to the Nudix hydrolase family. NudK subfamily.</text>
</comment>
<proteinExistence type="inferred from homology"/>